<accession>A0A9D3WL43</accession>
<name>A0A9D3WL43_9ROSI</name>
<proteinExistence type="predicted"/>
<keyword evidence="2" id="KW-1185">Reference proteome</keyword>
<evidence type="ECO:0000313" key="2">
    <source>
        <dbReference type="Proteomes" id="UP000828251"/>
    </source>
</evidence>
<sequence>MGVDPSDLLNQGLYEEPESDLIILTLTEREEREEAREWSAKRDKIEQTMCTDYMARNIRYGNKKFCQNFADIDLDDGNQESVIDDQIKFVGEQLGKIANDKTPHLYEEVMSMEVEGFDDDILCFVFDYLVSHEYETKAFLVKSLRCKCFIVFETTHKQALPLKFNSLRYYDKNGPTGLVIKQLFVFCLVMSSNPLIRIRNIFA</sequence>
<dbReference type="EMBL" id="JAIQCV010000001">
    <property type="protein sequence ID" value="KAH1130401.1"/>
    <property type="molecule type" value="Genomic_DNA"/>
</dbReference>
<organism evidence="1 2">
    <name type="scientific">Gossypium stocksii</name>
    <dbReference type="NCBI Taxonomy" id="47602"/>
    <lineage>
        <taxon>Eukaryota</taxon>
        <taxon>Viridiplantae</taxon>
        <taxon>Streptophyta</taxon>
        <taxon>Embryophyta</taxon>
        <taxon>Tracheophyta</taxon>
        <taxon>Spermatophyta</taxon>
        <taxon>Magnoliopsida</taxon>
        <taxon>eudicotyledons</taxon>
        <taxon>Gunneridae</taxon>
        <taxon>Pentapetalae</taxon>
        <taxon>rosids</taxon>
        <taxon>malvids</taxon>
        <taxon>Malvales</taxon>
        <taxon>Malvaceae</taxon>
        <taxon>Malvoideae</taxon>
        <taxon>Gossypium</taxon>
    </lineage>
</organism>
<comment type="caution">
    <text evidence="1">The sequence shown here is derived from an EMBL/GenBank/DDBJ whole genome shotgun (WGS) entry which is preliminary data.</text>
</comment>
<evidence type="ECO:0000313" key="1">
    <source>
        <dbReference type="EMBL" id="KAH1130401.1"/>
    </source>
</evidence>
<dbReference type="OrthoDB" id="992872at2759"/>
<dbReference type="AlphaFoldDB" id="A0A9D3WL43"/>
<reference evidence="1 2" key="1">
    <citation type="journal article" date="2021" name="Plant Biotechnol. J.">
        <title>Multi-omics assisted identification of the key and species-specific regulatory components of drought-tolerant mechanisms in Gossypium stocksii.</title>
        <authorList>
            <person name="Yu D."/>
            <person name="Ke L."/>
            <person name="Zhang D."/>
            <person name="Wu Y."/>
            <person name="Sun Y."/>
            <person name="Mei J."/>
            <person name="Sun J."/>
            <person name="Sun Y."/>
        </authorList>
    </citation>
    <scope>NUCLEOTIDE SEQUENCE [LARGE SCALE GENOMIC DNA]</scope>
    <source>
        <strain evidence="2">cv. E1</strain>
        <tissue evidence="1">Leaf</tissue>
    </source>
</reference>
<protein>
    <submittedName>
        <fullName evidence="1">Uncharacterized protein</fullName>
    </submittedName>
</protein>
<dbReference type="Proteomes" id="UP000828251">
    <property type="component" value="Unassembled WGS sequence"/>
</dbReference>
<gene>
    <name evidence="1" type="ORF">J1N35_001779</name>
</gene>